<dbReference type="EMBL" id="MELI01000057">
    <property type="protein sequence ID" value="OFW33892.1"/>
    <property type="molecule type" value="Genomic_DNA"/>
</dbReference>
<evidence type="ECO:0000313" key="1">
    <source>
        <dbReference type="EMBL" id="OFW33892.1"/>
    </source>
</evidence>
<evidence type="ECO:0000313" key="2">
    <source>
        <dbReference type="Proteomes" id="UP000178086"/>
    </source>
</evidence>
<dbReference type="AlphaFoldDB" id="A0A1F2ULP4"/>
<gene>
    <name evidence="1" type="ORF">A2074_02830</name>
</gene>
<sequence>MEGFLKERKLSKYFSRETAAAVVCVGELLAGARPDPATPAYYGMGVVEHESFGLDSIAAASAGPDGRFSQARFVEEGFMSVPPLNQFKVLYNMPLCFVSIVFGLKGDNAAMYSSASGLLAQAILAPSFPVLIGAGKSHPDGSVSAAFSLADKADLEALLPEAAGKEAIALFQRRDNA</sequence>
<accession>A0A1F2ULP4</accession>
<proteinExistence type="predicted"/>
<name>A0A1F2ULP4_9ACTN</name>
<reference evidence="1 2" key="1">
    <citation type="journal article" date="2016" name="Nat. Commun.">
        <title>Thousands of microbial genomes shed light on interconnected biogeochemical processes in an aquifer system.</title>
        <authorList>
            <person name="Anantharaman K."/>
            <person name="Brown C.T."/>
            <person name="Hug L.A."/>
            <person name="Sharon I."/>
            <person name="Castelle C.J."/>
            <person name="Probst A.J."/>
            <person name="Thomas B.C."/>
            <person name="Singh A."/>
            <person name="Wilkins M.J."/>
            <person name="Karaoz U."/>
            <person name="Brodie E.L."/>
            <person name="Williams K.H."/>
            <person name="Hubbard S.S."/>
            <person name="Banfield J.F."/>
        </authorList>
    </citation>
    <scope>NUCLEOTIDE SEQUENCE [LARGE SCALE GENOMIC DNA]</scope>
</reference>
<dbReference type="Proteomes" id="UP000178086">
    <property type="component" value="Unassembled WGS sequence"/>
</dbReference>
<comment type="caution">
    <text evidence="1">The sequence shown here is derived from an EMBL/GenBank/DDBJ whole genome shotgun (WGS) entry which is preliminary data.</text>
</comment>
<organism evidence="1 2">
    <name type="scientific">Candidatus Aquicultor primus</name>
    <dbReference type="NCBI Taxonomy" id="1797195"/>
    <lineage>
        <taxon>Bacteria</taxon>
        <taxon>Bacillati</taxon>
        <taxon>Actinomycetota</taxon>
        <taxon>Candidatus Aquicultoria</taxon>
        <taxon>Candidatus Aquicultorales</taxon>
        <taxon>Candidatus Aquicultoraceae</taxon>
        <taxon>Candidatus Aquicultor</taxon>
    </lineage>
</organism>
<protein>
    <submittedName>
        <fullName evidence="1">Uncharacterized protein</fullName>
    </submittedName>
</protein>